<evidence type="ECO:0000259" key="1">
    <source>
        <dbReference type="Pfam" id="PF04049"/>
    </source>
</evidence>
<evidence type="ECO:0000313" key="2">
    <source>
        <dbReference type="EMBL" id="KAK9180933.1"/>
    </source>
</evidence>
<proteinExistence type="predicted"/>
<dbReference type="Pfam" id="PF04049">
    <property type="entry name" value="ANAPC8"/>
    <property type="match status" value="1"/>
</dbReference>
<evidence type="ECO:0000313" key="3">
    <source>
        <dbReference type="Proteomes" id="UP001428341"/>
    </source>
</evidence>
<dbReference type="Proteomes" id="UP001428341">
    <property type="component" value="Unassembled WGS sequence"/>
</dbReference>
<dbReference type="AlphaFoldDB" id="A0AAP0QAB2"/>
<name>A0AAP0QAB2_9ROSI</name>
<dbReference type="EMBL" id="JBCGBO010000024">
    <property type="protein sequence ID" value="KAK9180933.1"/>
    <property type="molecule type" value="Genomic_DNA"/>
</dbReference>
<gene>
    <name evidence="2" type="ORF">WN944_024069</name>
</gene>
<keyword evidence="3" id="KW-1185">Reference proteome</keyword>
<organism evidence="2 3">
    <name type="scientific">Citrus x changshan-huyou</name>
    <dbReference type="NCBI Taxonomy" id="2935761"/>
    <lineage>
        <taxon>Eukaryota</taxon>
        <taxon>Viridiplantae</taxon>
        <taxon>Streptophyta</taxon>
        <taxon>Embryophyta</taxon>
        <taxon>Tracheophyta</taxon>
        <taxon>Spermatophyta</taxon>
        <taxon>Magnoliopsida</taxon>
        <taxon>eudicotyledons</taxon>
        <taxon>Gunneridae</taxon>
        <taxon>Pentapetalae</taxon>
        <taxon>rosids</taxon>
        <taxon>malvids</taxon>
        <taxon>Sapindales</taxon>
        <taxon>Rutaceae</taxon>
        <taxon>Aurantioideae</taxon>
        <taxon>Citrus</taxon>
    </lineage>
</organism>
<accession>A0AAP0QAB2</accession>
<dbReference type="GO" id="GO:0005680">
    <property type="term" value="C:anaphase-promoting complex"/>
    <property type="evidence" value="ECO:0007669"/>
    <property type="project" value="InterPro"/>
</dbReference>
<dbReference type="Gene3D" id="1.25.40.10">
    <property type="entry name" value="Tetratricopeptide repeat domain"/>
    <property type="match status" value="1"/>
</dbReference>
<sequence>MSLTESCRNELRTAISQLNGRCLYSAAKWAAEQLVGIKQDPAKYTPSNTRFQRGSSSICRRFRTNEISSTPVAGVSYVSTPVMEEDEVVDSDFYLLA</sequence>
<reference evidence="2 3" key="1">
    <citation type="submission" date="2024-05" db="EMBL/GenBank/DDBJ databases">
        <title>Haplotype-resolved chromosome-level genome assembly of Huyou (Citrus changshanensis).</title>
        <authorList>
            <person name="Miao C."/>
            <person name="Chen W."/>
            <person name="Wu Y."/>
            <person name="Wang L."/>
            <person name="Zhao S."/>
            <person name="Grierson D."/>
            <person name="Xu C."/>
            <person name="Chen K."/>
        </authorList>
    </citation>
    <scope>NUCLEOTIDE SEQUENCE [LARGE SCALE GENOMIC DNA]</scope>
    <source>
        <strain evidence="2">01-14</strain>
        <tissue evidence="2">Leaf</tissue>
    </source>
</reference>
<comment type="caution">
    <text evidence="2">The sequence shown here is derived from an EMBL/GenBank/DDBJ whole genome shotgun (WGS) entry which is preliminary data.</text>
</comment>
<protein>
    <recommendedName>
        <fullName evidence="1">Cdc23 domain-containing protein</fullName>
    </recommendedName>
</protein>
<feature type="domain" description="Cdc23" evidence="1">
    <location>
        <begin position="7"/>
        <end position="97"/>
    </location>
</feature>
<dbReference type="InterPro" id="IPR011990">
    <property type="entry name" value="TPR-like_helical_dom_sf"/>
</dbReference>
<dbReference type="InterPro" id="IPR007192">
    <property type="entry name" value="APC8"/>
</dbReference>